<feature type="non-terminal residue" evidence="2">
    <location>
        <position position="1"/>
    </location>
</feature>
<evidence type="ECO:0000313" key="2">
    <source>
        <dbReference type="EMBL" id="JAP89155.1"/>
    </source>
</evidence>
<accession>A0A146JZN0</accession>
<feature type="coiled-coil region" evidence="1">
    <location>
        <begin position="36"/>
        <end position="70"/>
    </location>
</feature>
<sequence length="367" mass="44244">MEQPVQLELQDLQARPQSELTQRMSQKLQVPEYEIIEQLNNFNLTAKEKKKEANQELQQLISIIDKYKKEIMYQKLKISEINLKKTKLVRNNEIIKKMTDVKNKTQRCKMMKSKPAPKVQFDQILKRQEKKVFMSNDSKLNKEALTRLILLKRQQSDKETLQFCSEITQQIMADCFDVAQRQQEIRLIQQHMHSEVQKQRDTEQQIKQQLQQKEQTYQNLKSNIKQTQIWLQDLLNQLQHVNQKVQSLFNVLQDYEFKGVEKYEEVEEVEQEEVEVKTVETITRPKAEPQNAKKRRFQPLQKKVEMETVEVEVVKKEIRTHRRKVLKKIEEKVEDGLDYYYQKLRFVKDELDQRQERIIQKRKNSAK</sequence>
<gene>
    <name evidence="2" type="ORF">TPC1_31350</name>
</gene>
<protein>
    <submittedName>
        <fullName evidence="2">Uncharacterized protein</fullName>
    </submittedName>
</protein>
<feature type="coiled-coil region" evidence="1">
    <location>
        <begin position="193"/>
        <end position="251"/>
    </location>
</feature>
<name>A0A146JZN0_9EUKA</name>
<proteinExistence type="predicted"/>
<dbReference type="EMBL" id="GDID01007451">
    <property type="protein sequence ID" value="JAP89155.1"/>
    <property type="molecule type" value="Transcribed_RNA"/>
</dbReference>
<keyword evidence="1" id="KW-0175">Coiled coil</keyword>
<organism evidence="2">
    <name type="scientific">Trepomonas sp. PC1</name>
    <dbReference type="NCBI Taxonomy" id="1076344"/>
    <lineage>
        <taxon>Eukaryota</taxon>
        <taxon>Metamonada</taxon>
        <taxon>Diplomonadida</taxon>
        <taxon>Hexamitidae</taxon>
        <taxon>Hexamitinae</taxon>
        <taxon>Trepomonas</taxon>
    </lineage>
</organism>
<dbReference type="AlphaFoldDB" id="A0A146JZN0"/>
<evidence type="ECO:0000256" key="1">
    <source>
        <dbReference type="SAM" id="Coils"/>
    </source>
</evidence>
<reference evidence="2" key="1">
    <citation type="submission" date="2015-07" db="EMBL/GenBank/DDBJ databases">
        <title>Adaptation to a free-living lifestyle via gene acquisitions in the diplomonad Trepomonas sp. PC1.</title>
        <authorList>
            <person name="Xu F."/>
            <person name="Jerlstrom-Hultqvist J."/>
            <person name="Kolisko M."/>
            <person name="Simpson A.G.B."/>
            <person name="Roger A.J."/>
            <person name="Svard S.G."/>
            <person name="Andersson J.O."/>
        </authorList>
    </citation>
    <scope>NUCLEOTIDE SEQUENCE</scope>
    <source>
        <strain evidence="2">PC1</strain>
    </source>
</reference>